<evidence type="ECO:0000259" key="7">
    <source>
        <dbReference type="Pfam" id="PF21530"/>
    </source>
</evidence>
<dbReference type="GO" id="GO:0006260">
    <property type="term" value="P:DNA replication"/>
    <property type="evidence" value="ECO:0007669"/>
    <property type="project" value="TreeGrafter"/>
</dbReference>
<evidence type="ECO:0000313" key="8">
    <source>
        <dbReference type="EMBL" id="GIQ92235.1"/>
    </source>
</evidence>
<sequence>MRHRKQRYYESTNKFIGPKALYAKKSEVGLKTVSMSGLQPHGIRLSCGVPIMLLANMDVANGHCNGTRYIVEALADDIIMARATTGPSKGKLLLIPKITVTRLYQGVSFQRKQFPVRVAYAMTVNKAQGQSLDRVCIYFNRASFSHGQTFTAISRVRDPKNLSIYIPGDMEAVPNIVIDAAINQEPFGTGRRTRTRTQPESDTDTDSESDLEWESDSETTVL</sequence>
<keyword evidence="2" id="KW-0378">Hydrolase</keyword>
<keyword evidence="4" id="KW-0067">ATP-binding</keyword>
<dbReference type="Gene3D" id="3.40.50.300">
    <property type="entry name" value="P-loop containing nucleotide triphosphate hydrolases"/>
    <property type="match status" value="1"/>
</dbReference>
<keyword evidence="9" id="KW-1185">Reference proteome</keyword>
<gene>
    <name evidence="8" type="ORF">KIPB_015889</name>
</gene>
<feature type="non-terminal residue" evidence="8">
    <location>
        <position position="1"/>
    </location>
</feature>
<evidence type="ECO:0000259" key="6">
    <source>
        <dbReference type="Pfam" id="PF02689"/>
    </source>
</evidence>
<evidence type="ECO:0000256" key="2">
    <source>
        <dbReference type="ARBA" id="ARBA00022801"/>
    </source>
</evidence>
<dbReference type="InterPro" id="IPR003840">
    <property type="entry name" value="DNA_helicase_dom"/>
</dbReference>
<dbReference type="GO" id="GO:0016787">
    <property type="term" value="F:hydrolase activity"/>
    <property type="evidence" value="ECO:0007669"/>
    <property type="project" value="UniProtKB-KW"/>
</dbReference>
<protein>
    <submittedName>
        <fullName evidence="8">DNA helicase</fullName>
    </submittedName>
</protein>
<reference evidence="8 9" key="1">
    <citation type="journal article" date="2018" name="PLoS ONE">
        <title>The draft genome of Kipferlia bialata reveals reductive genome evolution in fornicate parasites.</title>
        <authorList>
            <person name="Tanifuji G."/>
            <person name="Takabayashi S."/>
            <person name="Kume K."/>
            <person name="Takagi M."/>
            <person name="Nakayama T."/>
            <person name="Kamikawa R."/>
            <person name="Inagaki Y."/>
            <person name="Hashimoto T."/>
        </authorList>
    </citation>
    <scope>NUCLEOTIDE SEQUENCE [LARGE SCALE GENOMIC DNA]</scope>
    <source>
        <strain evidence="8">NY0173</strain>
    </source>
</reference>
<dbReference type="EMBL" id="BDIP01009246">
    <property type="protein sequence ID" value="GIQ92235.1"/>
    <property type="molecule type" value="Genomic_DNA"/>
</dbReference>
<dbReference type="GO" id="GO:0005657">
    <property type="term" value="C:replication fork"/>
    <property type="evidence" value="ECO:0007669"/>
    <property type="project" value="TreeGrafter"/>
</dbReference>
<dbReference type="GO" id="GO:0004386">
    <property type="term" value="F:helicase activity"/>
    <property type="evidence" value="ECO:0007669"/>
    <property type="project" value="UniProtKB-KW"/>
</dbReference>
<dbReference type="OrthoDB" id="1930718at2759"/>
<dbReference type="PANTHER" id="PTHR23274">
    <property type="entry name" value="DNA HELICASE-RELATED"/>
    <property type="match status" value="1"/>
</dbReference>
<evidence type="ECO:0000256" key="5">
    <source>
        <dbReference type="SAM" id="MobiDB-lite"/>
    </source>
</evidence>
<keyword evidence="1" id="KW-0547">Nucleotide-binding</keyword>
<dbReference type="AlphaFoldDB" id="A0A9K3GRP9"/>
<dbReference type="Pfam" id="PF21530">
    <property type="entry name" value="Pif1_2B_dom"/>
    <property type="match status" value="1"/>
</dbReference>
<dbReference type="CDD" id="cd18809">
    <property type="entry name" value="SF1_C_RecD"/>
    <property type="match status" value="1"/>
</dbReference>
<accession>A0A9K3GRP9</accession>
<dbReference type="PANTHER" id="PTHR23274:SF51">
    <property type="entry name" value="OS03G0423850 PROTEIN"/>
    <property type="match status" value="1"/>
</dbReference>
<proteinExistence type="predicted"/>
<feature type="region of interest" description="Disordered" evidence="5">
    <location>
        <begin position="188"/>
        <end position="222"/>
    </location>
</feature>
<organism evidence="8 9">
    <name type="scientific">Kipferlia bialata</name>
    <dbReference type="NCBI Taxonomy" id="797122"/>
    <lineage>
        <taxon>Eukaryota</taxon>
        <taxon>Metamonada</taxon>
        <taxon>Carpediemonas-like organisms</taxon>
        <taxon>Kipferlia</taxon>
    </lineage>
</organism>
<feature type="domain" description="DNA helicase Pif1-like 2B" evidence="7">
    <location>
        <begin position="31"/>
        <end position="73"/>
    </location>
</feature>
<evidence type="ECO:0000256" key="4">
    <source>
        <dbReference type="ARBA" id="ARBA00022840"/>
    </source>
</evidence>
<dbReference type="SUPFAM" id="SSF52540">
    <property type="entry name" value="P-loop containing nucleoside triphosphate hydrolases"/>
    <property type="match status" value="1"/>
</dbReference>
<dbReference type="Proteomes" id="UP000265618">
    <property type="component" value="Unassembled WGS sequence"/>
</dbReference>
<evidence type="ECO:0000256" key="3">
    <source>
        <dbReference type="ARBA" id="ARBA00022806"/>
    </source>
</evidence>
<name>A0A9K3GRP9_9EUKA</name>
<keyword evidence="3 8" id="KW-0347">Helicase</keyword>
<feature type="domain" description="DNA replication helicase" evidence="6">
    <location>
        <begin position="119"/>
        <end position="164"/>
    </location>
</feature>
<dbReference type="InterPro" id="IPR027417">
    <property type="entry name" value="P-loop_NTPase"/>
</dbReference>
<dbReference type="Pfam" id="PF02689">
    <property type="entry name" value="Herpes_Helicase"/>
    <property type="match status" value="1"/>
</dbReference>
<comment type="caution">
    <text evidence="8">The sequence shown here is derived from an EMBL/GenBank/DDBJ whole genome shotgun (WGS) entry which is preliminary data.</text>
</comment>
<dbReference type="InterPro" id="IPR049163">
    <property type="entry name" value="Pif1-like_2B_dom"/>
</dbReference>
<feature type="compositionally biased region" description="Acidic residues" evidence="5">
    <location>
        <begin position="201"/>
        <end position="222"/>
    </location>
</feature>
<evidence type="ECO:0000256" key="1">
    <source>
        <dbReference type="ARBA" id="ARBA00022741"/>
    </source>
</evidence>
<dbReference type="GO" id="GO:0005524">
    <property type="term" value="F:ATP binding"/>
    <property type="evidence" value="ECO:0007669"/>
    <property type="project" value="UniProtKB-KW"/>
</dbReference>
<evidence type="ECO:0000313" key="9">
    <source>
        <dbReference type="Proteomes" id="UP000265618"/>
    </source>
</evidence>